<comment type="caution">
    <text evidence="2">The sequence shown here is derived from an EMBL/GenBank/DDBJ whole genome shotgun (WGS) entry which is preliminary data.</text>
</comment>
<dbReference type="EMBL" id="CALNXI010001317">
    <property type="protein sequence ID" value="CAH3164615.1"/>
    <property type="molecule type" value="Genomic_DNA"/>
</dbReference>
<dbReference type="Proteomes" id="UP001159427">
    <property type="component" value="Unassembled WGS sequence"/>
</dbReference>
<keyword evidence="3" id="KW-1185">Reference proteome</keyword>
<organism evidence="2 3">
    <name type="scientific">Porites evermanni</name>
    <dbReference type="NCBI Taxonomy" id="104178"/>
    <lineage>
        <taxon>Eukaryota</taxon>
        <taxon>Metazoa</taxon>
        <taxon>Cnidaria</taxon>
        <taxon>Anthozoa</taxon>
        <taxon>Hexacorallia</taxon>
        <taxon>Scleractinia</taxon>
        <taxon>Fungiina</taxon>
        <taxon>Poritidae</taxon>
        <taxon>Porites</taxon>
    </lineage>
</organism>
<feature type="region of interest" description="Disordered" evidence="1">
    <location>
        <begin position="75"/>
        <end position="96"/>
    </location>
</feature>
<gene>
    <name evidence="2" type="ORF">PEVE_00005018</name>
</gene>
<protein>
    <submittedName>
        <fullName evidence="2">Uncharacterized protein</fullName>
    </submittedName>
</protein>
<evidence type="ECO:0000256" key="1">
    <source>
        <dbReference type="SAM" id="MobiDB-lite"/>
    </source>
</evidence>
<sequence length="126" mass="14008">MARLNRPFPSSPGPLIQNEGRCSAFDMEIIFHSHANKTHFHKKDMHSISPNKYADGRINSLGVPYDYDTFSINGRTTIGGKNGDTRLGNSRGLSPKDIQQPRLLYCGNRPVVTRPPTRPPTGKVYG</sequence>
<name>A0ABN8QI84_9CNID</name>
<dbReference type="InterPro" id="IPR024079">
    <property type="entry name" value="MetalloPept_cat_dom_sf"/>
</dbReference>
<dbReference type="Gene3D" id="3.40.390.10">
    <property type="entry name" value="Collagenase (Catalytic Domain)"/>
    <property type="match status" value="1"/>
</dbReference>
<evidence type="ECO:0000313" key="3">
    <source>
        <dbReference type="Proteomes" id="UP001159427"/>
    </source>
</evidence>
<reference evidence="2 3" key="1">
    <citation type="submission" date="2022-05" db="EMBL/GenBank/DDBJ databases">
        <authorList>
            <consortium name="Genoscope - CEA"/>
            <person name="William W."/>
        </authorList>
    </citation>
    <scope>NUCLEOTIDE SEQUENCE [LARGE SCALE GENOMIC DNA]</scope>
</reference>
<evidence type="ECO:0000313" key="2">
    <source>
        <dbReference type="EMBL" id="CAH3164615.1"/>
    </source>
</evidence>
<accession>A0ABN8QI84</accession>
<proteinExistence type="predicted"/>